<comment type="subcellular location">
    <subcellularLocation>
        <location evidence="1">Cell outer membrane</location>
    </subcellularLocation>
</comment>
<name>A0A562PGW8_9BURK</name>
<reference evidence="4 5" key="1">
    <citation type="journal article" date="2015" name="Stand. Genomic Sci.">
        <title>Genomic Encyclopedia of Bacterial and Archaeal Type Strains, Phase III: the genomes of soil and plant-associated and newly described type strains.</title>
        <authorList>
            <person name="Whitman W.B."/>
            <person name="Woyke T."/>
            <person name="Klenk H.P."/>
            <person name="Zhou Y."/>
            <person name="Lilburn T.G."/>
            <person name="Beck B.J."/>
            <person name="De Vos P."/>
            <person name="Vandamme P."/>
            <person name="Eisen J.A."/>
            <person name="Garrity G."/>
            <person name="Hugenholtz P."/>
            <person name="Kyrpides N.C."/>
        </authorList>
    </citation>
    <scope>NUCLEOTIDE SEQUENCE [LARGE SCALE GENOMIC DNA]</scope>
    <source>
        <strain evidence="4 5">CGMCC 1.10685</strain>
    </source>
</reference>
<feature type="region of interest" description="Disordered" evidence="3">
    <location>
        <begin position="128"/>
        <end position="177"/>
    </location>
</feature>
<evidence type="ECO:0008006" key="6">
    <source>
        <dbReference type="Google" id="ProtNLM"/>
    </source>
</evidence>
<dbReference type="InterPro" id="IPR011250">
    <property type="entry name" value="OMP/PagP_B-barrel"/>
</dbReference>
<dbReference type="GO" id="GO:0009279">
    <property type="term" value="C:cell outer membrane"/>
    <property type="evidence" value="ECO:0007669"/>
    <property type="project" value="UniProtKB-SubCell"/>
</dbReference>
<feature type="coiled-coil region" evidence="2">
    <location>
        <begin position="51"/>
        <end position="85"/>
    </location>
</feature>
<protein>
    <recommendedName>
        <fullName evidence="6">Acetate kinase</fullName>
    </recommendedName>
</protein>
<evidence type="ECO:0000256" key="2">
    <source>
        <dbReference type="SAM" id="Coils"/>
    </source>
</evidence>
<evidence type="ECO:0000256" key="3">
    <source>
        <dbReference type="SAM" id="MobiDB-lite"/>
    </source>
</evidence>
<dbReference type="AlphaFoldDB" id="A0A562PGW8"/>
<keyword evidence="2" id="KW-0175">Coiled coil</keyword>
<accession>A0A562PGW8</accession>
<organism evidence="4 5">
    <name type="scientific">Pseudoduganella flava</name>
    <dbReference type="NCBI Taxonomy" id="871742"/>
    <lineage>
        <taxon>Bacteria</taxon>
        <taxon>Pseudomonadati</taxon>
        <taxon>Pseudomonadota</taxon>
        <taxon>Betaproteobacteria</taxon>
        <taxon>Burkholderiales</taxon>
        <taxon>Oxalobacteraceae</taxon>
        <taxon>Telluria group</taxon>
        <taxon>Pseudoduganella</taxon>
    </lineage>
</organism>
<dbReference type="SUPFAM" id="SSF56925">
    <property type="entry name" value="OMPA-like"/>
    <property type="match status" value="1"/>
</dbReference>
<evidence type="ECO:0000256" key="1">
    <source>
        <dbReference type="ARBA" id="ARBA00004442"/>
    </source>
</evidence>
<gene>
    <name evidence="4" type="ORF">IP92_04730</name>
</gene>
<sequence length="486" mass="51245">MCVSGAFGAAFGAGFGAGFGPALRAGSAGLSLFMLSALAQELPLPQDGSGGAQLSAELEQLKQELAEQRALLRQLREELAAQRAATGQGRLTAAANVPDVPDVPADWPQRSLAGATPAVGVALLDAARGTGPDAQSQPQPQLPQPQLPPHPPQPPAAPAGRAAARDSRPPEVAPLFEAPGVLTPRGRIVLEPSFQFGYSSSNRVALVGYSIIPALLIGLIDVREVKRNIFTAALTGRYGVTNRTEVELRVPYVYRSDATVSRELGTGTAVERVFDTSGKAVGDVELSLRHQLNDGGADKPYYVAGLRIKTRTGRDPFEVVTDCQKRCVGENVTGTGLPMDLPTGSGFYAVQPNVTWLFPSDPAIFFGSVSYLYNVKRSNVSRRVRDGESEPLGEVKPGAALGFNFGIGLALNEKASLSLGYDHSSLGRTKQNGITVPGSVRTQLGTLLMGLSYRVNDQRTISVTVGAGLTRDTPDVSLSVRVPLNL</sequence>
<dbReference type="RefSeq" id="WP_229418941.1">
    <property type="nucleotide sequence ID" value="NZ_CP046904.1"/>
</dbReference>
<feature type="compositionally biased region" description="Pro residues" evidence="3">
    <location>
        <begin position="140"/>
        <end position="157"/>
    </location>
</feature>
<dbReference type="Proteomes" id="UP000315112">
    <property type="component" value="Unassembled WGS sequence"/>
</dbReference>
<comment type="caution">
    <text evidence="4">The sequence shown here is derived from an EMBL/GenBank/DDBJ whole genome shotgun (WGS) entry which is preliminary data.</text>
</comment>
<proteinExistence type="predicted"/>
<evidence type="ECO:0000313" key="5">
    <source>
        <dbReference type="Proteomes" id="UP000315112"/>
    </source>
</evidence>
<dbReference type="EMBL" id="VLKW01000011">
    <property type="protein sequence ID" value="TWI43677.1"/>
    <property type="molecule type" value="Genomic_DNA"/>
</dbReference>
<evidence type="ECO:0000313" key="4">
    <source>
        <dbReference type="EMBL" id="TWI43677.1"/>
    </source>
</evidence>